<evidence type="ECO:0000259" key="6">
    <source>
        <dbReference type="PROSITE" id="PS51184"/>
    </source>
</evidence>
<evidence type="ECO:0000256" key="3">
    <source>
        <dbReference type="ARBA" id="ARBA00022964"/>
    </source>
</evidence>
<feature type="domain" description="JmjC" evidence="6">
    <location>
        <begin position="100"/>
        <end position="226"/>
    </location>
</feature>
<name>A0ABV6PNZ9_9BURK</name>
<dbReference type="PANTHER" id="PTHR13096">
    <property type="entry name" value="MINA53 MYC INDUCED NUCLEAR ANTIGEN"/>
    <property type="match status" value="1"/>
</dbReference>
<keyword evidence="5" id="KW-0408">Iron</keyword>
<dbReference type="Proteomes" id="UP001589834">
    <property type="component" value="Unassembled WGS sequence"/>
</dbReference>
<dbReference type="PROSITE" id="PS51184">
    <property type="entry name" value="JMJC"/>
    <property type="match status" value="1"/>
</dbReference>
<accession>A0ABV6PNZ9</accession>
<dbReference type="RefSeq" id="WP_377479693.1">
    <property type="nucleotide sequence ID" value="NZ_JBHLTN010000007.1"/>
</dbReference>
<evidence type="ECO:0000313" key="8">
    <source>
        <dbReference type="Proteomes" id="UP001589834"/>
    </source>
</evidence>
<dbReference type="InterPro" id="IPR039994">
    <property type="entry name" value="NO66-like"/>
</dbReference>
<dbReference type="InterPro" id="IPR046799">
    <property type="entry name" value="ROXA-like_wH"/>
</dbReference>
<evidence type="ECO:0000313" key="7">
    <source>
        <dbReference type="EMBL" id="MFC0591535.1"/>
    </source>
</evidence>
<dbReference type="SMART" id="SM00558">
    <property type="entry name" value="JmjC"/>
    <property type="match status" value="1"/>
</dbReference>
<protein>
    <submittedName>
        <fullName evidence="7">JmjC domain-containing protein</fullName>
    </submittedName>
</protein>
<dbReference type="InterPro" id="IPR003347">
    <property type="entry name" value="JmjC_dom"/>
</dbReference>
<sequence length="396" mass="44177">MNVDQSLELLGGLSPARFMRRHWQKKPLLVRQAMPGFTPLLPRAELFALAAREGVESRLLRHGGGRWTLRRGPLPRRALPPLGQREWTLLVQGVDLHHDGVHALMQRFRFVPDARLDDVMISYASDGGGVGPHTDRYDVFLLQAQGRRRWRIGRQKDQRLVEGLPLKILAHFEPEQEWVLEPGDMLYLPPGWAHDGVALGECMTYSIGFRQPARGELARELLQRLADEAGDALGDAPYRDPGQGATGTPGAVPEAMVDFARAAVRQLAGDEDTLAMLLSEWLTEPKPDVWFDVAPDAGADPARGLRLDRRTRMMYGAQHVFINGEGFRASGRDAELMRRLADERVLPATQRRRLSAPARELLTEWLQAGWLHECAGPLPGANPAARKRGGKSSEHD</sequence>
<evidence type="ECO:0000256" key="4">
    <source>
        <dbReference type="ARBA" id="ARBA00023002"/>
    </source>
</evidence>
<keyword evidence="4" id="KW-0560">Oxidoreductase</keyword>
<dbReference type="SUPFAM" id="SSF51197">
    <property type="entry name" value="Clavaminate synthase-like"/>
    <property type="match status" value="1"/>
</dbReference>
<proteinExistence type="predicted"/>
<keyword evidence="2" id="KW-0479">Metal-binding</keyword>
<dbReference type="Gene3D" id="3.40.366.30">
    <property type="entry name" value="50S ribosomal protein L16 arginine hydroxylase, Chain A, Domain 2"/>
    <property type="match status" value="1"/>
</dbReference>
<dbReference type="PANTHER" id="PTHR13096:SF8">
    <property type="entry name" value="RIBOSOMAL OXYGENASE 1"/>
    <property type="match status" value="1"/>
</dbReference>
<dbReference type="EMBL" id="JBHLTN010000007">
    <property type="protein sequence ID" value="MFC0591535.1"/>
    <property type="molecule type" value="Genomic_DNA"/>
</dbReference>
<evidence type="ECO:0000256" key="5">
    <source>
        <dbReference type="ARBA" id="ARBA00023004"/>
    </source>
</evidence>
<keyword evidence="8" id="KW-1185">Reference proteome</keyword>
<evidence type="ECO:0000256" key="1">
    <source>
        <dbReference type="ARBA" id="ARBA00001954"/>
    </source>
</evidence>
<reference evidence="7 8" key="1">
    <citation type="submission" date="2024-09" db="EMBL/GenBank/DDBJ databases">
        <authorList>
            <person name="Sun Q."/>
            <person name="Mori K."/>
        </authorList>
    </citation>
    <scope>NUCLEOTIDE SEQUENCE [LARGE SCALE GENOMIC DNA]</scope>
    <source>
        <strain evidence="7 8">NCAIM B.02336</strain>
    </source>
</reference>
<dbReference type="Pfam" id="PF20514">
    <property type="entry name" value="WHD_ROXA"/>
    <property type="match status" value="1"/>
</dbReference>
<evidence type="ECO:0000256" key="2">
    <source>
        <dbReference type="ARBA" id="ARBA00022723"/>
    </source>
</evidence>
<organism evidence="7 8">
    <name type="scientific">Ottowia pentelensis</name>
    <dbReference type="NCBI Taxonomy" id="511108"/>
    <lineage>
        <taxon>Bacteria</taxon>
        <taxon>Pseudomonadati</taxon>
        <taxon>Pseudomonadota</taxon>
        <taxon>Betaproteobacteria</taxon>
        <taxon>Burkholderiales</taxon>
        <taxon>Comamonadaceae</taxon>
        <taxon>Ottowia</taxon>
    </lineage>
</organism>
<comment type="cofactor">
    <cofactor evidence="1">
        <name>Fe(2+)</name>
        <dbReference type="ChEBI" id="CHEBI:29033"/>
    </cofactor>
</comment>
<keyword evidence="3" id="KW-0223">Dioxygenase</keyword>
<dbReference type="Gene3D" id="2.60.120.650">
    <property type="entry name" value="Cupin"/>
    <property type="match status" value="1"/>
</dbReference>
<gene>
    <name evidence="7" type="ORF">ACFFGG_03100</name>
</gene>
<dbReference type="Pfam" id="PF08007">
    <property type="entry name" value="JmjC_2"/>
    <property type="match status" value="1"/>
</dbReference>
<comment type="caution">
    <text evidence="7">The sequence shown here is derived from an EMBL/GenBank/DDBJ whole genome shotgun (WGS) entry which is preliminary data.</text>
</comment>